<dbReference type="GO" id="GO:0032259">
    <property type="term" value="P:methylation"/>
    <property type="evidence" value="ECO:0007669"/>
    <property type="project" value="UniProtKB-KW"/>
</dbReference>
<dbReference type="Proteomes" id="UP000054226">
    <property type="component" value="Unassembled WGS sequence"/>
</dbReference>
<proteinExistence type="predicted"/>
<dbReference type="RefSeq" id="WP_007032068.1">
    <property type="nucleotide sequence ID" value="NZ_AOHO01000058.1"/>
</dbReference>
<evidence type="ECO:0000256" key="1">
    <source>
        <dbReference type="ARBA" id="ARBA00022603"/>
    </source>
</evidence>
<dbReference type="Gene3D" id="3.40.50.150">
    <property type="entry name" value="Vaccinia Virus protein VP39"/>
    <property type="match status" value="1"/>
</dbReference>
<dbReference type="InterPro" id="IPR041698">
    <property type="entry name" value="Methyltransf_25"/>
</dbReference>
<dbReference type="OrthoDB" id="9802910at2"/>
<dbReference type="AlphaFoldDB" id="M2Z9V2"/>
<comment type="caution">
    <text evidence="5">The sequence shown here is derived from an EMBL/GenBank/DDBJ whole genome shotgun (WGS) entry which is preliminary data.</text>
</comment>
<dbReference type="Pfam" id="PF13649">
    <property type="entry name" value="Methyltransf_25"/>
    <property type="match status" value="1"/>
</dbReference>
<feature type="domain" description="Methyltransferase" evidence="4">
    <location>
        <begin position="167"/>
        <end position="260"/>
    </location>
</feature>
<evidence type="ECO:0000256" key="3">
    <source>
        <dbReference type="ARBA" id="ARBA00022691"/>
    </source>
</evidence>
<dbReference type="InterPro" id="IPR018699">
    <property type="entry name" value="DUF2203"/>
</dbReference>
<sequence length="331" mass="35316">MGLFTVPEARAELARLRPVLDELVRLRADAAELAASLRPGGRETSLGGMPEWKAAQARLDDLMTTVQRTGAELKGFAPLLIDFPAELDGVDVLLCWLEGDPELCWYHRVDLGFAGRRRLPDRVAVVNEEIAAGLFDGIAAHYDEDTFHGLVADALVDGLGCTAPERVLDVATGTGVAAFAALRLKPGEVLAIDISPGMIAQAEAKAAAHDPGKRITWQVASAVPSPVEDEGADVVLCASSLHFLGAAALRDWLRALRPGGRAGFSLPLASAFRPSEAFAAIVPADLKLPETEDDAAELAFEAGFTEVTVKRLDVETEDRVRSVFVVHATRP</sequence>
<dbReference type="EMBL" id="AOHO01000058">
    <property type="protein sequence ID" value="EME57728.1"/>
    <property type="molecule type" value="Genomic_DNA"/>
</dbReference>
<keyword evidence="2 5" id="KW-0808">Transferase</keyword>
<dbReference type="PATRIC" id="fig|1284240.4.peg.4280"/>
<name>M2Z9V2_9PSEU</name>
<dbReference type="SUPFAM" id="SSF53335">
    <property type="entry name" value="S-adenosyl-L-methionine-dependent methyltransferases"/>
    <property type="match status" value="1"/>
</dbReference>
<organism evidence="5 6">
    <name type="scientific">Amycolatopsis decaplanina DSM 44594</name>
    <dbReference type="NCBI Taxonomy" id="1284240"/>
    <lineage>
        <taxon>Bacteria</taxon>
        <taxon>Bacillati</taxon>
        <taxon>Actinomycetota</taxon>
        <taxon>Actinomycetes</taxon>
        <taxon>Pseudonocardiales</taxon>
        <taxon>Pseudonocardiaceae</taxon>
        <taxon>Amycolatopsis</taxon>
    </lineage>
</organism>
<keyword evidence="6" id="KW-1185">Reference proteome</keyword>
<protein>
    <submittedName>
        <fullName evidence="5">Methyltransferase</fullName>
    </submittedName>
</protein>
<dbReference type="Pfam" id="PF09969">
    <property type="entry name" value="DUF2203"/>
    <property type="match status" value="1"/>
</dbReference>
<keyword evidence="3" id="KW-0949">S-adenosyl-L-methionine</keyword>
<dbReference type="InterPro" id="IPR029063">
    <property type="entry name" value="SAM-dependent_MTases_sf"/>
</dbReference>
<dbReference type="PANTHER" id="PTHR43464:SF19">
    <property type="entry name" value="UBIQUINONE BIOSYNTHESIS O-METHYLTRANSFERASE, MITOCHONDRIAL"/>
    <property type="match status" value="1"/>
</dbReference>
<evidence type="ECO:0000313" key="6">
    <source>
        <dbReference type="Proteomes" id="UP000054226"/>
    </source>
</evidence>
<dbReference type="GO" id="GO:0008168">
    <property type="term" value="F:methyltransferase activity"/>
    <property type="evidence" value="ECO:0007669"/>
    <property type="project" value="UniProtKB-KW"/>
</dbReference>
<gene>
    <name evidence="5" type="ORF">H074_21097</name>
</gene>
<dbReference type="CDD" id="cd02440">
    <property type="entry name" value="AdoMet_MTases"/>
    <property type="match status" value="1"/>
</dbReference>
<dbReference type="PANTHER" id="PTHR43464">
    <property type="entry name" value="METHYLTRANSFERASE"/>
    <property type="match status" value="1"/>
</dbReference>
<evidence type="ECO:0000259" key="4">
    <source>
        <dbReference type="Pfam" id="PF13649"/>
    </source>
</evidence>
<evidence type="ECO:0000256" key="2">
    <source>
        <dbReference type="ARBA" id="ARBA00022679"/>
    </source>
</evidence>
<reference evidence="5 6" key="1">
    <citation type="journal article" date="2013" name="Genome Announc.">
        <title>Draft Genome Sequence of Amycolatopsis decaplanina Strain DSM 44594T.</title>
        <authorList>
            <person name="Kaur N."/>
            <person name="Kumar S."/>
            <person name="Bala M."/>
            <person name="Raghava G.P."/>
            <person name="Mayilraj S."/>
        </authorList>
    </citation>
    <scope>NUCLEOTIDE SEQUENCE [LARGE SCALE GENOMIC DNA]</scope>
    <source>
        <strain evidence="5 6">DSM 44594</strain>
    </source>
</reference>
<accession>M2Z9V2</accession>
<keyword evidence="1 5" id="KW-0489">Methyltransferase</keyword>
<evidence type="ECO:0000313" key="5">
    <source>
        <dbReference type="EMBL" id="EME57728.1"/>
    </source>
</evidence>